<dbReference type="Pfam" id="PF04100">
    <property type="entry name" value="Vps53_N"/>
    <property type="match status" value="1"/>
</dbReference>
<reference evidence="4 5" key="1">
    <citation type="journal article" date="2024" name="G3 (Bethesda)">
        <title>Genome assembly of Hibiscus sabdariffa L. provides insights into metabolisms of medicinal natural products.</title>
        <authorList>
            <person name="Kim T."/>
        </authorList>
    </citation>
    <scope>NUCLEOTIDE SEQUENCE [LARGE SCALE GENOMIC DNA]</scope>
    <source>
        <strain evidence="4">TK-2024</strain>
        <tissue evidence="4">Old leaves</tissue>
    </source>
</reference>
<proteinExistence type="inferred from homology"/>
<feature type="domain" description="Cullin family profile" evidence="3">
    <location>
        <begin position="293"/>
        <end position="398"/>
    </location>
</feature>
<keyword evidence="2" id="KW-0175">Coiled coil</keyword>
<dbReference type="Gene3D" id="1.20.1310.10">
    <property type="entry name" value="Cullin Repeats"/>
    <property type="match status" value="1"/>
</dbReference>
<comment type="similarity">
    <text evidence="1">Belongs to the cullin family.</text>
</comment>
<dbReference type="SUPFAM" id="SSF75632">
    <property type="entry name" value="Cullin homology domain"/>
    <property type="match status" value="1"/>
</dbReference>
<accession>A0ABR2R234</accession>
<feature type="coiled-coil region" evidence="2">
    <location>
        <begin position="232"/>
        <end position="259"/>
    </location>
</feature>
<evidence type="ECO:0000256" key="1">
    <source>
        <dbReference type="PROSITE-ProRule" id="PRU00330"/>
    </source>
</evidence>
<dbReference type="EMBL" id="JBBPBN010000028">
    <property type="protein sequence ID" value="KAK9006908.1"/>
    <property type="molecule type" value="Genomic_DNA"/>
</dbReference>
<evidence type="ECO:0000259" key="3">
    <source>
        <dbReference type="PROSITE" id="PS50069"/>
    </source>
</evidence>
<protein>
    <recommendedName>
        <fullName evidence="3">Cullin family profile domain-containing protein</fullName>
    </recommendedName>
</protein>
<comment type="caution">
    <text evidence="4">The sequence shown here is derived from an EMBL/GenBank/DDBJ whole genome shotgun (WGS) entry which is preliminary data.</text>
</comment>
<dbReference type="InterPro" id="IPR036317">
    <property type="entry name" value="Cullin_homology_sf"/>
</dbReference>
<dbReference type="InterPro" id="IPR007234">
    <property type="entry name" value="Vps53_N"/>
</dbReference>
<evidence type="ECO:0000313" key="5">
    <source>
        <dbReference type="Proteomes" id="UP001396334"/>
    </source>
</evidence>
<keyword evidence="5" id="KW-1185">Reference proteome</keyword>
<evidence type="ECO:0000256" key="2">
    <source>
        <dbReference type="SAM" id="Coils"/>
    </source>
</evidence>
<dbReference type="Proteomes" id="UP001396334">
    <property type="component" value="Unassembled WGS sequence"/>
</dbReference>
<gene>
    <name evidence="4" type="ORF">V6N11_019238</name>
</gene>
<organism evidence="4 5">
    <name type="scientific">Hibiscus sabdariffa</name>
    <name type="common">roselle</name>
    <dbReference type="NCBI Taxonomy" id="183260"/>
    <lineage>
        <taxon>Eukaryota</taxon>
        <taxon>Viridiplantae</taxon>
        <taxon>Streptophyta</taxon>
        <taxon>Embryophyta</taxon>
        <taxon>Tracheophyta</taxon>
        <taxon>Spermatophyta</taxon>
        <taxon>Magnoliopsida</taxon>
        <taxon>eudicotyledons</taxon>
        <taxon>Gunneridae</taxon>
        <taxon>Pentapetalae</taxon>
        <taxon>rosids</taxon>
        <taxon>malvids</taxon>
        <taxon>Malvales</taxon>
        <taxon>Malvaceae</taxon>
        <taxon>Malvoideae</taxon>
        <taxon>Hibiscus</taxon>
    </lineage>
</organism>
<sequence length="563" mass="63649">MTLENWEQGEGNKGLMSSELDDIVSFDVKIPNARDILMNHVTVEMDHINEHDLRLNDETKMNAGCFTVLGSSRLPQLEEVQEHVELTFHSNSSKSTEVVHHFSGNASRGAAVNCIVENGSDPAKDEMSMVSDPAKDEISMVSINVELMLQTKNEIKLKLTGFSIEIRSFLSLLSIVKHCLKNLLVVTSASLLVGAEVTTKTVLEALRTEQCLELFSFEMLESIGSIDVRESLQQREIAIKILKSEVQQIKNMIEAQVDRNRNDQEFVVADLIYLKTINAEEALKHGSKATNEAIWLDAKMEIKITNKLEKDEEIIIDKVRLLFSYLPENDVFEKYYNQHLIKLFLFSQIVSELLQHLGDLCFGVDALETYVKEVLVYNFFSMKLSPFERILEGIELAKLDKGKLRYDSIKRKIFPNSCLVVYPLSIQRTLELKDELAEKFGGGTQSLDFGIEIMSSGRAHLNAYSIFKYKIFNPWGQGFFGGEGIVMTLENWEQGEGNKGLMSSEIDDIVSFDVKIPNAGDILINHVTVETDHINEHDLRLNDETKMNTCCFTVLGSSRLPQC</sequence>
<evidence type="ECO:0000313" key="4">
    <source>
        <dbReference type="EMBL" id="KAK9006908.1"/>
    </source>
</evidence>
<name>A0ABR2R234_9ROSI</name>
<dbReference type="PROSITE" id="PS50069">
    <property type="entry name" value="CULLIN_2"/>
    <property type="match status" value="1"/>
</dbReference>
<dbReference type="InterPro" id="IPR016158">
    <property type="entry name" value="Cullin_homology"/>
</dbReference>